<gene>
    <name evidence="3" type="ORF">BV133_1259</name>
</gene>
<sequence length="277" mass="30059">MVRVVTDPVSASAGPDATPALQSPSYRLAALDRDFLLGDSMRGARFLLEYSKVEETLRRENIRSTVVVFGSARVRETGPGRHADWYAMARDFGRIASQRGGALDHGHGVRDNVITTGGGPGLMEAANRGAIDVGAPSIGFNILLPHEQMPNPYTTPLLTFRFHYFAMRKMHFAIRANALVAFPGGFGTLDEVFEILTLRQTGKMGPVPIVLVDRAFWTRLLDLPILVDNGLIDQDDVALIDYADSADEAWAVLARHGLGKHDPALPPQPLGAPAGRP</sequence>
<dbReference type="NCBIfam" id="TIGR00730">
    <property type="entry name" value="Rossman fold protein, TIGR00730 family"/>
    <property type="match status" value="1"/>
</dbReference>
<dbReference type="Pfam" id="PF03641">
    <property type="entry name" value="Lysine_decarbox"/>
    <property type="match status" value="1"/>
</dbReference>
<dbReference type="EMBL" id="AP014854">
    <property type="protein sequence ID" value="BAR98852.1"/>
    <property type="molecule type" value="Genomic_DNA"/>
</dbReference>
<dbReference type="Gene3D" id="3.40.50.450">
    <property type="match status" value="1"/>
</dbReference>
<reference evidence="3" key="1">
    <citation type="journal article" date="2015" name="Genome Announc.">
        <title>Complete Genome Sequence of the Bacteriochlorophyll b-Producing Photosynthetic Bacterium Blastochloris viridis.</title>
        <authorList>
            <person name="Tsukatani Y."/>
            <person name="Hirose Y."/>
            <person name="Harada J."/>
            <person name="Misawa N."/>
            <person name="Mori K."/>
            <person name="Inoue K."/>
            <person name="Tamiaki H."/>
        </authorList>
    </citation>
    <scope>NUCLEOTIDE SEQUENCE [LARGE SCALE GENOMIC DNA]</scope>
    <source>
        <strain evidence="3">DSM 133</strain>
    </source>
</reference>
<comment type="similarity">
    <text evidence="2">Belongs to the LOG family.</text>
</comment>
<comment type="catalytic activity">
    <reaction evidence="1">
        <text>AMP + H2O = D-ribose 5-phosphate + adenine</text>
        <dbReference type="Rhea" id="RHEA:20129"/>
        <dbReference type="ChEBI" id="CHEBI:15377"/>
        <dbReference type="ChEBI" id="CHEBI:16708"/>
        <dbReference type="ChEBI" id="CHEBI:78346"/>
        <dbReference type="ChEBI" id="CHEBI:456215"/>
        <dbReference type="EC" id="3.2.2.4"/>
    </reaction>
</comment>
<dbReference type="InterPro" id="IPR031100">
    <property type="entry name" value="LOG_fam"/>
</dbReference>
<dbReference type="PANTHER" id="PTHR43393">
    <property type="entry name" value="CYTOKININ RIBOSIDE 5'-MONOPHOSPHATE PHOSPHORIBOHYDROLASE"/>
    <property type="match status" value="1"/>
</dbReference>
<dbReference type="PANTHER" id="PTHR43393:SF3">
    <property type="entry name" value="LYSINE DECARBOXYLASE-LIKE PROTEIN"/>
    <property type="match status" value="1"/>
</dbReference>
<dbReference type="SUPFAM" id="SSF102405">
    <property type="entry name" value="MCP/YpsA-like"/>
    <property type="match status" value="1"/>
</dbReference>
<dbReference type="AlphaFoldDB" id="A0A182D261"/>
<dbReference type="InterPro" id="IPR005269">
    <property type="entry name" value="LOG"/>
</dbReference>
<keyword evidence="2" id="KW-0203">Cytokinin biosynthesis</keyword>
<dbReference type="InterPro" id="IPR052341">
    <property type="entry name" value="LOG_family_nucleotidases"/>
</dbReference>
<evidence type="ECO:0000256" key="2">
    <source>
        <dbReference type="RuleBase" id="RU363015"/>
    </source>
</evidence>
<accession>A0A182D261</accession>
<proteinExistence type="inferred from homology"/>
<organism evidence="3">
    <name type="scientific">Blastochloris viridis</name>
    <name type="common">Rhodopseudomonas viridis</name>
    <dbReference type="NCBI Taxonomy" id="1079"/>
    <lineage>
        <taxon>Bacteria</taxon>
        <taxon>Pseudomonadati</taxon>
        <taxon>Pseudomonadota</taxon>
        <taxon>Alphaproteobacteria</taxon>
        <taxon>Hyphomicrobiales</taxon>
        <taxon>Blastochloridaceae</taxon>
        <taxon>Blastochloris</taxon>
    </lineage>
</organism>
<dbReference type="EC" id="3.2.2.n1" evidence="2"/>
<evidence type="ECO:0000256" key="1">
    <source>
        <dbReference type="ARBA" id="ARBA00000274"/>
    </source>
</evidence>
<name>A0A182D261_BLAVI</name>
<dbReference type="GO" id="GO:0009691">
    <property type="term" value="P:cytokinin biosynthetic process"/>
    <property type="evidence" value="ECO:0007669"/>
    <property type="project" value="UniProtKB-UniRule"/>
</dbReference>
<protein>
    <recommendedName>
        <fullName evidence="2">Cytokinin riboside 5'-monophosphate phosphoribohydrolase</fullName>
        <ecNumber evidence="2">3.2.2.n1</ecNumber>
    </recommendedName>
</protein>
<dbReference type="PATRIC" id="fig|1079.8.peg.1298"/>
<dbReference type="GO" id="GO:0008714">
    <property type="term" value="F:AMP nucleosidase activity"/>
    <property type="evidence" value="ECO:0007669"/>
    <property type="project" value="UniProtKB-EC"/>
</dbReference>
<keyword evidence="2" id="KW-0378">Hydrolase</keyword>
<evidence type="ECO:0000313" key="3">
    <source>
        <dbReference type="EMBL" id="BAR98852.1"/>
    </source>
</evidence>
<dbReference type="GO" id="GO:0005829">
    <property type="term" value="C:cytosol"/>
    <property type="evidence" value="ECO:0007669"/>
    <property type="project" value="TreeGrafter"/>
</dbReference>